<feature type="active site" evidence="6">
    <location>
        <position position="83"/>
    </location>
</feature>
<dbReference type="GO" id="GO:0032259">
    <property type="term" value="P:methylation"/>
    <property type="evidence" value="ECO:0007669"/>
    <property type="project" value="UniProtKB-KW"/>
</dbReference>
<dbReference type="PANTHER" id="PTHR10629">
    <property type="entry name" value="CYTOSINE-SPECIFIC METHYLTRANSFERASE"/>
    <property type="match status" value="1"/>
</dbReference>
<dbReference type="Proteomes" id="UP000194857">
    <property type="component" value="Unassembled WGS sequence"/>
</dbReference>
<dbReference type="SUPFAM" id="SSF53335">
    <property type="entry name" value="S-adenosyl-L-methionine-dependent methyltransferases"/>
    <property type="match status" value="1"/>
</dbReference>
<evidence type="ECO:0000256" key="4">
    <source>
        <dbReference type="ARBA" id="ARBA00022747"/>
    </source>
</evidence>
<dbReference type="PROSITE" id="PS00095">
    <property type="entry name" value="C5_MTASE_2"/>
    <property type="match status" value="1"/>
</dbReference>
<evidence type="ECO:0000256" key="8">
    <source>
        <dbReference type="RuleBase" id="RU000417"/>
    </source>
</evidence>
<evidence type="ECO:0000256" key="3">
    <source>
        <dbReference type="ARBA" id="ARBA00022691"/>
    </source>
</evidence>
<accession>A0A241XH65</accession>
<keyword evidence="4" id="KW-0680">Restriction system</keyword>
<dbReference type="InterPro" id="IPR050390">
    <property type="entry name" value="C5-Methyltransferase"/>
</dbReference>
<dbReference type="PRINTS" id="PR00105">
    <property type="entry name" value="C5METTRFRASE"/>
</dbReference>
<keyword evidence="3 6" id="KW-0949">S-adenosyl-L-methionine</keyword>
<evidence type="ECO:0000256" key="1">
    <source>
        <dbReference type="ARBA" id="ARBA00022603"/>
    </source>
</evidence>
<dbReference type="AlphaFoldDB" id="A0A241XH65"/>
<gene>
    <name evidence="9" type="ORF">CAZ10_34225</name>
</gene>
<reference evidence="9 10" key="1">
    <citation type="submission" date="2017-05" db="EMBL/GenBank/DDBJ databases">
        <authorList>
            <person name="Song R."/>
            <person name="Chenine A.L."/>
            <person name="Ruprecht R.M."/>
        </authorList>
    </citation>
    <scope>NUCLEOTIDE SEQUENCE [LARGE SCALE GENOMIC DNA]</scope>
    <source>
        <strain evidence="9 10">S567_C10_BS</strain>
    </source>
</reference>
<dbReference type="Gene3D" id="3.90.120.10">
    <property type="entry name" value="DNA Methylase, subunit A, domain 2"/>
    <property type="match status" value="1"/>
</dbReference>
<organism evidence="9 10">
    <name type="scientific">Pseudomonas aeruginosa</name>
    <dbReference type="NCBI Taxonomy" id="287"/>
    <lineage>
        <taxon>Bacteria</taxon>
        <taxon>Pseudomonadati</taxon>
        <taxon>Pseudomonadota</taxon>
        <taxon>Gammaproteobacteria</taxon>
        <taxon>Pseudomonadales</taxon>
        <taxon>Pseudomonadaceae</taxon>
        <taxon>Pseudomonas</taxon>
    </lineage>
</organism>
<comment type="similarity">
    <text evidence="6 7">Belongs to the class I-like SAM-binding methyltransferase superfamily. C5-methyltransferase family.</text>
</comment>
<dbReference type="PROSITE" id="PS51679">
    <property type="entry name" value="SAM_MT_C5"/>
    <property type="match status" value="1"/>
</dbReference>
<dbReference type="InterPro" id="IPR018117">
    <property type="entry name" value="C5_DNA_meth_AS"/>
</dbReference>
<dbReference type="NCBIfam" id="TIGR00675">
    <property type="entry name" value="dcm"/>
    <property type="match status" value="1"/>
</dbReference>
<dbReference type="InterPro" id="IPR029063">
    <property type="entry name" value="SAM-dependent_MTases_sf"/>
</dbReference>
<sequence length="377" mass="41737">METSKPLVIDLFSGCGGLGLGAELAGFHSLAAVDVDRDLQSAYSLNFPLTQTINTDLALVTPSMWKSILNGKKIDGIIGGPPCQGFSRIGLRKTDDPRNALLSQYFRQVRELKPRFFLMENVEGLLDEKNKPVLDAALNLIPGNYNVIGPLKINALDCGAATSRKRVVIIGVDSSSMDRVSEQEIVASLVKRPIPVREAISDIPSPKEDELRSSEFFSWARYKKTSLSEYALRMRAMPPKGLGSKLSLERLVHGEISGVINTKHTQPVIDRFSETRPGETELVSRYPRLSWGGHCPTLRAGTGSDKGSFQAMRPIHPSEPRVITVREAARLQGFPDWFLFHPTIWHSFRMIGNSVSPLMSHHLMGIIAEKLERRVAA</sequence>
<keyword evidence="1 6" id="KW-0489">Methyltransferase</keyword>
<dbReference type="Gene3D" id="3.40.50.150">
    <property type="entry name" value="Vaccinia Virus protein VP39"/>
    <property type="match status" value="1"/>
</dbReference>
<name>A0A241XH65_PSEAI</name>
<evidence type="ECO:0000256" key="2">
    <source>
        <dbReference type="ARBA" id="ARBA00022679"/>
    </source>
</evidence>
<dbReference type="RefSeq" id="WP_031299466.1">
    <property type="nucleotide sequence ID" value="NZ_CAADLW010000405.1"/>
</dbReference>
<proteinExistence type="inferred from homology"/>
<dbReference type="EC" id="2.1.1.37" evidence="8"/>
<comment type="caution">
    <text evidence="9">The sequence shown here is derived from an EMBL/GenBank/DDBJ whole genome shotgun (WGS) entry which is preliminary data.</text>
</comment>
<dbReference type="EMBL" id="NFFZ01000030">
    <property type="protein sequence ID" value="OTI55322.1"/>
    <property type="molecule type" value="Genomic_DNA"/>
</dbReference>
<evidence type="ECO:0000256" key="7">
    <source>
        <dbReference type="RuleBase" id="RU000416"/>
    </source>
</evidence>
<dbReference type="InterPro" id="IPR031303">
    <property type="entry name" value="C5_meth_CS"/>
</dbReference>
<protein>
    <recommendedName>
        <fullName evidence="8">Cytosine-specific methyltransferase</fullName>
        <ecNumber evidence="8">2.1.1.37</ecNumber>
    </recommendedName>
</protein>
<dbReference type="PROSITE" id="PS00094">
    <property type="entry name" value="C5_MTASE_1"/>
    <property type="match status" value="1"/>
</dbReference>
<evidence type="ECO:0000256" key="5">
    <source>
        <dbReference type="ARBA" id="ARBA00047422"/>
    </source>
</evidence>
<evidence type="ECO:0000313" key="10">
    <source>
        <dbReference type="Proteomes" id="UP000194857"/>
    </source>
</evidence>
<evidence type="ECO:0000313" key="9">
    <source>
        <dbReference type="EMBL" id="OTI55322.1"/>
    </source>
</evidence>
<dbReference type="PANTHER" id="PTHR10629:SF52">
    <property type="entry name" value="DNA (CYTOSINE-5)-METHYLTRANSFERASE 1"/>
    <property type="match status" value="1"/>
</dbReference>
<dbReference type="GO" id="GO:0009307">
    <property type="term" value="P:DNA restriction-modification system"/>
    <property type="evidence" value="ECO:0007669"/>
    <property type="project" value="UniProtKB-KW"/>
</dbReference>
<keyword evidence="2 6" id="KW-0808">Transferase</keyword>
<dbReference type="InterPro" id="IPR001525">
    <property type="entry name" value="C5_MeTfrase"/>
</dbReference>
<dbReference type="GO" id="GO:0003886">
    <property type="term" value="F:DNA (cytosine-5-)-methyltransferase activity"/>
    <property type="evidence" value="ECO:0007669"/>
    <property type="project" value="UniProtKB-EC"/>
</dbReference>
<comment type="catalytic activity">
    <reaction evidence="5 8">
        <text>a 2'-deoxycytidine in DNA + S-adenosyl-L-methionine = a 5-methyl-2'-deoxycytidine in DNA + S-adenosyl-L-homocysteine + H(+)</text>
        <dbReference type="Rhea" id="RHEA:13681"/>
        <dbReference type="Rhea" id="RHEA-COMP:11369"/>
        <dbReference type="Rhea" id="RHEA-COMP:11370"/>
        <dbReference type="ChEBI" id="CHEBI:15378"/>
        <dbReference type="ChEBI" id="CHEBI:57856"/>
        <dbReference type="ChEBI" id="CHEBI:59789"/>
        <dbReference type="ChEBI" id="CHEBI:85452"/>
        <dbReference type="ChEBI" id="CHEBI:85454"/>
        <dbReference type="EC" id="2.1.1.37"/>
    </reaction>
</comment>
<dbReference type="Pfam" id="PF00145">
    <property type="entry name" value="DNA_methylase"/>
    <property type="match status" value="1"/>
</dbReference>
<evidence type="ECO:0000256" key="6">
    <source>
        <dbReference type="PROSITE-ProRule" id="PRU01016"/>
    </source>
</evidence>